<dbReference type="EMBL" id="BT001896">
    <property type="protein sequence ID" value="AAN71685.1"/>
    <property type="molecule type" value="mRNA"/>
</dbReference>
<evidence type="ECO:0000256" key="1">
    <source>
        <dbReference type="ARBA" id="ARBA00022723"/>
    </source>
</evidence>
<dbReference type="HOGENOM" id="CLU_001726_1_1_1"/>
<dbReference type="PROSITE" id="PS50005">
    <property type="entry name" value="TPR"/>
    <property type="match status" value="1"/>
</dbReference>
<dbReference type="InterPro" id="IPR011990">
    <property type="entry name" value="TPR-like_helical_dom_sf"/>
</dbReference>
<dbReference type="FunFam" id="3.40.50.300:FF:002282">
    <property type="entry name" value="Uncharacterized protein, isoform A"/>
    <property type="match status" value="1"/>
</dbReference>
<proteinExistence type="evidence at transcript level"/>
<evidence type="ECO:0000256" key="3">
    <source>
        <dbReference type="ARBA" id="ARBA00022801"/>
    </source>
</evidence>
<evidence type="ECO:0000259" key="8">
    <source>
        <dbReference type="PROSITE" id="PS51194"/>
    </source>
</evidence>
<dbReference type="FunFam" id="3.30.40.10:FF:000816">
    <property type="entry name" value="Uncharacterized protein, isoform A"/>
    <property type="match status" value="1"/>
</dbReference>
<dbReference type="PANTHER" id="PTHR45865">
    <property type="entry name" value="E3 UBIQUITIN-PROTEIN LIGASE SHPRH FAMILY MEMBER"/>
    <property type="match status" value="1"/>
</dbReference>
<keyword evidence="4" id="KW-0862">Zinc</keyword>
<dbReference type="PROSITE" id="PS51194">
    <property type="entry name" value="HELICASE_CTER"/>
    <property type="match status" value="1"/>
</dbReference>
<dbReference type="SUPFAM" id="SSF52540">
    <property type="entry name" value="P-loop containing nucleoside triphosphate hydrolases"/>
    <property type="match status" value="2"/>
</dbReference>
<evidence type="ECO:0000256" key="5">
    <source>
        <dbReference type="PROSITE-ProRule" id="PRU00175"/>
    </source>
</evidence>
<dbReference type="InterPro" id="IPR017907">
    <property type="entry name" value="Znf_RING_CS"/>
</dbReference>
<gene>
    <name evidence="9 10" type="ORF">CG7376</name>
</gene>
<evidence type="ECO:0000256" key="4">
    <source>
        <dbReference type="ARBA" id="ARBA00022833"/>
    </source>
</evidence>
<feature type="non-terminal residue" evidence="9">
    <location>
        <position position="1"/>
    </location>
</feature>
<feature type="repeat" description="TPR" evidence="6">
    <location>
        <begin position="651"/>
        <end position="684"/>
    </location>
</feature>
<dbReference type="VEuPathDB" id="VectorBase:FBgn0035689"/>
<evidence type="ECO:0000256" key="2">
    <source>
        <dbReference type="ARBA" id="ARBA00022771"/>
    </source>
</evidence>
<dbReference type="CDD" id="cd18070">
    <property type="entry name" value="DEXQc_SHPRH"/>
    <property type="match status" value="1"/>
</dbReference>
<dbReference type="InterPro" id="IPR014001">
    <property type="entry name" value="Helicase_ATP-bd"/>
</dbReference>
<dbReference type="InterPro" id="IPR000330">
    <property type="entry name" value="SNF2_N"/>
</dbReference>
<evidence type="ECO:0000259" key="7">
    <source>
        <dbReference type="PROSITE" id="PS50089"/>
    </source>
</evidence>
<dbReference type="PhylomeDB" id="Q8IG89"/>
<keyword evidence="6" id="KW-0802">TPR repeat</keyword>
<dbReference type="GO" id="GO:0008270">
    <property type="term" value="F:zinc ion binding"/>
    <property type="evidence" value="ECO:0000255"/>
    <property type="project" value="FlyBase"/>
</dbReference>
<dbReference type="InterPro" id="IPR048686">
    <property type="entry name" value="SHPRH_helical_1st"/>
</dbReference>
<dbReference type="InterPro" id="IPR013083">
    <property type="entry name" value="Znf_RING/FYVE/PHD"/>
</dbReference>
<protein>
    <submittedName>
        <fullName evidence="9">SD19050p</fullName>
    </submittedName>
</protein>
<dbReference type="SMART" id="SM00028">
    <property type="entry name" value="TPR"/>
    <property type="match status" value="1"/>
</dbReference>
<dbReference type="FunFam" id="1.25.40.10:FF:002518">
    <property type="entry name" value="GM14768"/>
    <property type="match status" value="1"/>
</dbReference>
<dbReference type="FlyBase" id="FBgn0035689">
    <property type="gene designation" value="CG7376"/>
</dbReference>
<organism evidence="9">
    <name type="scientific">Drosophila melanogaster</name>
    <name type="common">Fruit fly</name>
    <dbReference type="NCBI Taxonomy" id="7227"/>
    <lineage>
        <taxon>Eukaryota</taxon>
        <taxon>Metazoa</taxon>
        <taxon>Ecdysozoa</taxon>
        <taxon>Arthropoda</taxon>
        <taxon>Hexapoda</taxon>
        <taxon>Insecta</taxon>
        <taxon>Pterygota</taxon>
        <taxon>Neoptera</taxon>
        <taxon>Endopterygota</taxon>
        <taxon>Diptera</taxon>
        <taxon>Brachycera</taxon>
        <taxon>Muscomorpha</taxon>
        <taxon>Ephydroidea</taxon>
        <taxon>Drosophilidae</taxon>
        <taxon>Drosophila</taxon>
        <taxon>Sophophora</taxon>
    </lineage>
</organism>
<keyword evidence="1" id="KW-0479">Metal-binding</keyword>
<dbReference type="InterPro" id="IPR027417">
    <property type="entry name" value="P-loop_NTPase"/>
</dbReference>
<evidence type="ECO:0000256" key="6">
    <source>
        <dbReference type="PROSITE-ProRule" id="PRU00339"/>
    </source>
</evidence>
<dbReference type="GO" id="GO:0016787">
    <property type="term" value="F:hydrolase activity"/>
    <property type="evidence" value="ECO:0007669"/>
    <property type="project" value="UniProtKB-KW"/>
</dbReference>
<dbReference type="PROSITE" id="PS00518">
    <property type="entry name" value="ZF_RING_1"/>
    <property type="match status" value="1"/>
</dbReference>
<reference evidence="9" key="1">
    <citation type="submission" date="2002-11" db="EMBL/GenBank/DDBJ databases">
        <authorList>
            <person name="Stapleton M."/>
            <person name="Brokstein P."/>
            <person name="Hong L."/>
            <person name="Agbayani A."/>
            <person name="Carlson J."/>
            <person name="Champe M."/>
            <person name="Chavez C."/>
            <person name="Dorsett V."/>
            <person name="Dresnek D."/>
            <person name="Farfan D."/>
            <person name="Frise E."/>
            <person name="George R."/>
            <person name="Gonzalez M."/>
            <person name="Guarin H."/>
            <person name="Kronmiller B."/>
            <person name="Li P."/>
            <person name="Liao G."/>
            <person name="Miranda A."/>
            <person name="Mungall C.J."/>
            <person name="Nunoo J."/>
            <person name="Pacleb J."/>
            <person name="Paragas V."/>
            <person name="Park S."/>
            <person name="Patel S."/>
            <person name="Phouanenavong S."/>
            <person name="Wan K."/>
            <person name="Yu C."/>
            <person name="Lewis S.E."/>
            <person name="Rubin G.M."/>
            <person name="Celniker S."/>
        </authorList>
    </citation>
    <scope>NUCLEOTIDE SEQUENCE</scope>
</reference>
<keyword evidence="2 5" id="KW-0863">Zinc-finger</keyword>
<dbReference type="ExpressionAtlas" id="Q8IG89">
    <property type="expression patterns" value="baseline and differential"/>
</dbReference>
<dbReference type="GO" id="GO:0000209">
    <property type="term" value="P:protein polyubiquitination"/>
    <property type="evidence" value="ECO:0000250"/>
    <property type="project" value="FlyBase"/>
</dbReference>
<dbReference type="SUPFAM" id="SSF57903">
    <property type="entry name" value="FYVE/PHD zinc finger"/>
    <property type="match status" value="1"/>
</dbReference>
<dbReference type="InterPro" id="IPR011011">
    <property type="entry name" value="Znf_FYVE_PHD"/>
</dbReference>
<dbReference type="Pfam" id="PF13920">
    <property type="entry name" value="zf-C3HC4_3"/>
    <property type="match status" value="1"/>
</dbReference>
<dbReference type="PANTHER" id="PTHR45865:SF1">
    <property type="entry name" value="E3 UBIQUITIN-PROTEIN LIGASE SHPRH"/>
    <property type="match status" value="1"/>
</dbReference>
<evidence type="ECO:0000313" key="10">
    <source>
        <dbReference type="FlyBase" id="FBgn0035689"/>
    </source>
</evidence>
<dbReference type="InterPro" id="IPR001650">
    <property type="entry name" value="Helicase_C-like"/>
</dbReference>
<dbReference type="AGR" id="FB:FBgn0035689"/>
<dbReference type="Gene3D" id="1.25.40.10">
    <property type="entry name" value="Tetratricopeptide repeat domain"/>
    <property type="match status" value="1"/>
</dbReference>
<dbReference type="Gene3D" id="3.40.50.10810">
    <property type="entry name" value="Tandem AAA-ATPase domain"/>
    <property type="match status" value="2"/>
</dbReference>
<dbReference type="GO" id="GO:0004842">
    <property type="term" value="F:ubiquitin-protein transferase activity"/>
    <property type="evidence" value="ECO:0000250"/>
    <property type="project" value="FlyBase"/>
</dbReference>
<dbReference type="PROSITE" id="PS50089">
    <property type="entry name" value="ZF_RING_2"/>
    <property type="match status" value="1"/>
</dbReference>
<dbReference type="Gene3D" id="3.30.40.10">
    <property type="entry name" value="Zinc/RING finger domain, C3HC4 (zinc finger)"/>
    <property type="match status" value="2"/>
</dbReference>
<sequence length="1285" mass="149637">VIAHLFVRIVISQITMDGVVLCEIADEVPPESPEDPTEFRYGKRRWVFKDNLVEHKEEILICIEKCQNARTRKLKFRSIRQESGSCILVLSHEQTHVRAREIEMEVGEQVLPLFFKDFRGSLEFEVAQQEKEHKRPLKTYVTTKLYDALYEKHRQTVHVELERSLDLPKRFQSQLRKYQQRTVSWMLGREQQITQVPANFIVLHAIDGITRVFKHKYCLQFYPFEEEIPKISLPPGGILADEMGLGKTVEFLAMLLMNPRPQDSYRNDYWHQRLEEFSDEVPLKRSRISKKDEVFCICTKKHGKRVQCTKCRRWQHEMCMTISDTSNVPHLCPSCWSELVKSGERLVESGATIIVSPNAIKMQWFEEIHKHISPSLKVLLYFGLHSTFWVSPFDLAQYDVVLTDYTILRNEIYHTTDFKSDRQMRHQQRYMRPNSPLLMVNWWRVCLDEAQMVESSTSAAAEMVRMLPAINRWAVTGTIDELPPLLEFVGRPEVCRPPDAWQTVDKAFQLNYKCEPLLELLEHSLWRTCKSKVEHELGIPPQTEVVHRLELSNVESLYYREEHLKCHEQFLAAVAKHTRHNADNSSCLASISPQLLRIILKPFLRIRQTCSVPVVFNSNVSSTDYLHPQDLLARLKSNNENECKTELRTWASSYNGLAAIYFIKNDFPQAIKYYNLLLKLANEYNEQNISVDSVLQIHAIYNLLQASSLAPAEHKLTELEHKKYQAQMSRLEWKYLEDNTRVLESALSSYNENLEKVSELEKRFEGSTLDLLSTMVNHKTSLHDAIWNKVRDDFFRQNISVERLENVNSMAGMLYFMDIWHNKLQNLKSTLIAEFEFLKGVMQQACEAIKTGVLLSMEIINFIENVTVCHLTDILDANKDKPVKPKKHRYCRLCLIRDSLNQFECLLFAKKLDEKATVTEGLENPSMEISFIKSIFAFLRSKQDFSEWKEECQSKLELLSCLQDLVKFQIKYWIEVEYMVKAFDELEMCKMRILLTDDPEEQSNYRILACQLDEQLQFNQYNLQTSQLNFTRLCGRLKYLKHLKEDSADKPCPICQTQDDVRYVMMVCGHFVCQHCLDSMRRKNGRAGVTKCPLCRQDSPQLYYSVRPGAHKSIIGDFSTKISSVVELVLKIKGENEQEKIIVFSQWQAILIEIARALSLNGIQFRNKCTNKDFDDFKNPLSNVTCLLMPLSKGSKGLNLIEATHVFLVEPILNPGDERQAIGRIHRFGQKRPTKVHRFIVNGTVEENILSLITSADDTTTLSTHWDLENMTLDSLKKLFILKEE</sequence>
<dbReference type="FunFam" id="3.40.50.10810:FF:000097">
    <property type="entry name" value="Uncharacterized protein, isoform A"/>
    <property type="match status" value="1"/>
</dbReference>
<dbReference type="InterPro" id="IPR038718">
    <property type="entry name" value="SNF2-like_sf"/>
</dbReference>
<dbReference type="SUPFAM" id="SSF57850">
    <property type="entry name" value="RING/U-box"/>
    <property type="match status" value="1"/>
</dbReference>
<dbReference type="InterPro" id="IPR049730">
    <property type="entry name" value="SNF2/RAD54-like_C"/>
</dbReference>
<dbReference type="Pfam" id="PF21325">
    <property type="entry name" value="SHPRH_helical-1st"/>
    <property type="match status" value="1"/>
</dbReference>
<name>Q8IG89_DROME</name>
<accession>Q8IG89</accession>
<keyword evidence="3" id="KW-0378">Hydrolase</keyword>
<dbReference type="Gene3D" id="3.40.50.300">
    <property type="entry name" value="P-loop containing nucleotide triphosphate hydrolases"/>
    <property type="match status" value="1"/>
</dbReference>
<feature type="domain" description="RING-type" evidence="7">
    <location>
        <begin position="1052"/>
        <end position="1096"/>
    </location>
</feature>
<dbReference type="InterPro" id="IPR052583">
    <property type="entry name" value="ATP-helicase/E3_Ub-Ligase"/>
</dbReference>
<dbReference type="SMART" id="SM00184">
    <property type="entry name" value="RING"/>
    <property type="match status" value="1"/>
</dbReference>
<dbReference type="InterPro" id="IPR019734">
    <property type="entry name" value="TPR_rpt"/>
</dbReference>
<dbReference type="OrthoDB" id="423559at2759"/>
<dbReference type="CDD" id="cd18793">
    <property type="entry name" value="SF2_C_SNF"/>
    <property type="match status" value="1"/>
</dbReference>
<dbReference type="Pfam" id="PF00176">
    <property type="entry name" value="SNF2-rel_dom"/>
    <property type="match status" value="1"/>
</dbReference>
<dbReference type="InterPro" id="IPR001841">
    <property type="entry name" value="Znf_RING"/>
</dbReference>
<dbReference type="Pfam" id="PF00271">
    <property type="entry name" value="Helicase_C"/>
    <property type="match status" value="1"/>
</dbReference>
<dbReference type="GO" id="GO:0005737">
    <property type="term" value="C:cytoplasm"/>
    <property type="evidence" value="ECO:0007669"/>
    <property type="project" value="UniProtKB-ARBA"/>
</dbReference>
<feature type="domain" description="Helicase C-terminal" evidence="8">
    <location>
        <begin position="1124"/>
        <end position="1277"/>
    </location>
</feature>
<evidence type="ECO:0000313" key="9">
    <source>
        <dbReference type="EMBL" id="AAN71685.1"/>
    </source>
</evidence>
<dbReference type="SMART" id="SM00487">
    <property type="entry name" value="DEXDc"/>
    <property type="match status" value="1"/>
</dbReference>
<dbReference type="GO" id="GO:0005524">
    <property type="term" value="F:ATP binding"/>
    <property type="evidence" value="ECO:0007669"/>
    <property type="project" value="InterPro"/>
</dbReference>